<organism evidence="2 3">
    <name type="scientific">Rubrobacter xylanophilus</name>
    <dbReference type="NCBI Taxonomy" id="49319"/>
    <lineage>
        <taxon>Bacteria</taxon>
        <taxon>Bacillati</taxon>
        <taxon>Actinomycetota</taxon>
        <taxon>Rubrobacteria</taxon>
        <taxon>Rubrobacterales</taxon>
        <taxon>Rubrobacteraceae</taxon>
        <taxon>Rubrobacter</taxon>
    </lineage>
</organism>
<dbReference type="Proteomes" id="UP000318065">
    <property type="component" value="Chromosome"/>
</dbReference>
<keyword evidence="3" id="KW-1185">Reference proteome</keyword>
<accession>A0A510HJA1</accession>
<evidence type="ECO:0000313" key="3">
    <source>
        <dbReference type="Proteomes" id="UP000318065"/>
    </source>
</evidence>
<dbReference type="AlphaFoldDB" id="A0A510HJA1"/>
<evidence type="ECO:0000313" key="2">
    <source>
        <dbReference type="EMBL" id="BBL80079.1"/>
    </source>
</evidence>
<proteinExistence type="predicted"/>
<name>A0A510HJA1_9ACTN</name>
<dbReference type="EMBL" id="AP019791">
    <property type="protein sequence ID" value="BBL80079.1"/>
    <property type="molecule type" value="Genomic_DNA"/>
</dbReference>
<gene>
    <name evidence="2" type="ORF">RxyAA322_19330</name>
</gene>
<evidence type="ECO:0000256" key="1">
    <source>
        <dbReference type="SAM" id="MobiDB-lite"/>
    </source>
</evidence>
<reference evidence="2" key="1">
    <citation type="journal article" date="2019" name="Microbiol. Resour. Announc.">
        <title>Complete Genome Sequence of Rubrobacter xylanophilus Strain AA3-22, Isolated from Arima Onsen in Japan.</title>
        <authorList>
            <person name="Tomariguchi N."/>
            <person name="Miyazaki K."/>
        </authorList>
    </citation>
    <scope>NUCLEOTIDE SEQUENCE [LARGE SCALE GENOMIC DNA]</scope>
    <source>
        <strain evidence="2">AA3-22</strain>
    </source>
</reference>
<feature type="region of interest" description="Disordered" evidence="1">
    <location>
        <begin position="114"/>
        <end position="135"/>
    </location>
</feature>
<protein>
    <submittedName>
        <fullName evidence="2">Uncharacterized protein</fullName>
    </submittedName>
</protein>
<sequence length="135" mass="14846">MIVWPGREEVVLAERGPRARVVRGGDGFVRLLWGPVALRMSQAEFLGFAGMLSAAEGRVMRCGELARCECGLVFRCAMGQVSLCHRELTLWFSPREFEEFSGLVLAARRALPDAPPPPPLGVPWGEEPARGLSRN</sequence>